<evidence type="ECO:0000259" key="2">
    <source>
        <dbReference type="Pfam" id="PF04043"/>
    </source>
</evidence>
<dbReference type="InterPro" id="IPR006501">
    <property type="entry name" value="Pectinesterase_inhib_dom"/>
</dbReference>
<dbReference type="Gene3D" id="1.20.140.40">
    <property type="entry name" value="Invertase/pectin methylesterase inhibitor family protein"/>
    <property type="match status" value="1"/>
</dbReference>
<dbReference type="GO" id="GO:0004857">
    <property type="term" value="F:enzyme inhibitor activity"/>
    <property type="evidence" value="ECO:0007669"/>
    <property type="project" value="InterPro"/>
</dbReference>
<feature type="domain" description="Pectinesterase inhibitor" evidence="2">
    <location>
        <begin position="31"/>
        <end position="130"/>
    </location>
</feature>
<proteinExistence type="predicted"/>
<evidence type="ECO:0000313" key="3">
    <source>
        <dbReference type="EMBL" id="CAD1816949.1"/>
    </source>
</evidence>
<evidence type="ECO:0000256" key="1">
    <source>
        <dbReference type="SAM" id="Phobius"/>
    </source>
</evidence>
<protein>
    <recommendedName>
        <fullName evidence="2">Pectinesterase inhibitor domain-containing protein</fullName>
    </recommendedName>
</protein>
<dbReference type="InterPro" id="IPR035513">
    <property type="entry name" value="Invertase/methylesterase_inhib"/>
</dbReference>
<dbReference type="EMBL" id="LR862129">
    <property type="protein sequence ID" value="CAD1816949.1"/>
    <property type="molecule type" value="Genomic_DNA"/>
</dbReference>
<keyword evidence="1" id="KW-0812">Transmembrane</keyword>
<accession>A0A6V7NED3</accession>
<feature type="transmembrane region" description="Helical" evidence="1">
    <location>
        <begin position="13"/>
        <end position="32"/>
    </location>
</feature>
<gene>
    <name evidence="3" type="ORF">CB5_LOCUS160</name>
</gene>
<dbReference type="Pfam" id="PF04043">
    <property type="entry name" value="PMEI"/>
    <property type="match status" value="1"/>
</dbReference>
<keyword evidence="1" id="KW-0472">Membrane</keyword>
<dbReference type="SUPFAM" id="SSF101148">
    <property type="entry name" value="Plant invertase/pectin methylesterase inhibitor"/>
    <property type="match status" value="1"/>
</dbReference>
<dbReference type="AlphaFoldDB" id="A0A6V7NED3"/>
<keyword evidence="1" id="KW-1133">Transmembrane helix</keyword>
<sequence>MYVVSELSNYGEAPVSFIFFLLTVTFAASDVLHESCNRTRFPAFCVKSLHFWSNPNQHSLALYSFHRSIVTGNATVFYANIYMDHRRRNGLPKTVEENRLFDCLTECAYALNRSVSTVEQARAFLDVDRKKTTTLLRWAASDVVGAGCVKQGGPVLAWIDKNDRKYKKLLRITLDLISLLKK</sequence>
<name>A0A6V7NED3_ANACO</name>
<organism evidence="3">
    <name type="scientific">Ananas comosus var. bracteatus</name>
    <name type="common">red pineapple</name>
    <dbReference type="NCBI Taxonomy" id="296719"/>
    <lineage>
        <taxon>Eukaryota</taxon>
        <taxon>Viridiplantae</taxon>
        <taxon>Streptophyta</taxon>
        <taxon>Embryophyta</taxon>
        <taxon>Tracheophyta</taxon>
        <taxon>Spermatophyta</taxon>
        <taxon>Magnoliopsida</taxon>
        <taxon>Liliopsida</taxon>
        <taxon>Poales</taxon>
        <taxon>Bromeliaceae</taxon>
        <taxon>Bromelioideae</taxon>
        <taxon>Ananas</taxon>
    </lineage>
</organism>
<reference evidence="3" key="1">
    <citation type="submission" date="2020-07" db="EMBL/GenBank/DDBJ databases">
        <authorList>
            <person name="Lin J."/>
        </authorList>
    </citation>
    <scope>NUCLEOTIDE SEQUENCE</scope>
</reference>